<evidence type="ECO:0000259" key="7">
    <source>
        <dbReference type="PROSITE" id="PS50850"/>
    </source>
</evidence>
<evidence type="ECO:0000256" key="4">
    <source>
        <dbReference type="ARBA" id="ARBA00022989"/>
    </source>
</evidence>
<accession>A5CY53</accession>
<organism evidence="8 9">
    <name type="scientific">Pelotomaculum thermopropionicum (strain DSM 13744 / JCM 10971 / SI)</name>
    <dbReference type="NCBI Taxonomy" id="370438"/>
    <lineage>
        <taxon>Bacteria</taxon>
        <taxon>Bacillati</taxon>
        <taxon>Bacillota</taxon>
        <taxon>Clostridia</taxon>
        <taxon>Eubacteriales</taxon>
        <taxon>Desulfotomaculaceae</taxon>
        <taxon>Pelotomaculum</taxon>
    </lineage>
</organism>
<feature type="transmembrane region" description="Helical" evidence="6">
    <location>
        <begin position="62"/>
        <end position="82"/>
    </location>
</feature>
<name>A5CY53_PELTS</name>
<dbReference type="AlphaFoldDB" id="A5CY53"/>
<feature type="transmembrane region" description="Helical" evidence="6">
    <location>
        <begin position="89"/>
        <end position="107"/>
    </location>
</feature>
<dbReference type="GO" id="GO:0046943">
    <property type="term" value="F:carboxylic acid transmembrane transporter activity"/>
    <property type="evidence" value="ECO:0007669"/>
    <property type="project" value="TreeGrafter"/>
</dbReference>
<dbReference type="EMBL" id="AP009389">
    <property type="protein sequence ID" value="BAF61074.1"/>
    <property type="molecule type" value="Genomic_DNA"/>
</dbReference>
<feature type="transmembrane region" description="Helical" evidence="6">
    <location>
        <begin position="430"/>
        <end position="451"/>
    </location>
</feature>
<feature type="transmembrane region" description="Helical" evidence="6">
    <location>
        <begin position="276"/>
        <end position="297"/>
    </location>
</feature>
<dbReference type="InterPro" id="IPR005829">
    <property type="entry name" value="Sugar_transporter_CS"/>
</dbReference>
<keyword evidence="2" id="KW-0813">Transport</keyword>
<evidence type="ECO:0000256" key="1">
    <source>
        <dbReference type="ARBA" id="ARBA00004651"/>
    </source>
</evidence>
<feature type="transmembrane region" description="Helical" evidence="6">
    <location>
        <begin position="332"/>
        <end position="352"/>
    </location>
</feature>
<dbReference type="InterPro" id="IPR020846">
    <property type="entry name" value="MFS_dom"/>
</dbReference>
<feature type="domain" description="Major facilitator superfamily (MFS) profile" evidence="7">
    <location>
        <begin position="24"/>
        <end position="457"/>
    </location>
</feature>
<keyword evidence="3 6" id="KW-0812">Transmembrane</keyword>
<feature type="transmembrane region" description="Helical" evidence="6">
    <location>
        <begin position="178"/>
        <end position="199"/>
    </location>
</feature>
<feature type="transmembrane region" description="Helical" evidence="6">
    <location>
        <begin position="358"/>
        <end position="377"/>
    </location>
</feature>
<dbReference type="eggNOG" id="COG2814">
    <property type="taxonomic scope" value="Bacteria"/>
</dbReference>
<evidence type="ECO:0000313" key="8">
    <source>
        <dbReference type="EMBL" id="BAF61074.1"/>
    </source>
</evidence>
<keyword evidence="5 6" id="KW-0472">Membrane</keyword>
<feature type="transmembrane region" description="Helical" evidence="6">
    <location>
        <begin position="303"/>
        <end position="320"/>
    </location>
</feature>
<evidence type="ECO:0000256" key="5">
    <source>
        <dbReference type="ARBA" id="ARBA00023136"/>
    </source>
</evidence>
<dbReference type="SUPFAM" id="SSF103473">
    <property type="entry name" value="MFS general substrate transporter"/>
    <property type="match status" value="1"/>
</dbReference>
<gene>
    <name evidence="8" type="ordered locus">PTH_2893</name>
</gene>
<sequence>MASQLMVLYDKLEKSRLTANHIKVITAAILGDLLEFFDFFLIGYVLAFIIVPWKLNYGQTSAVLLSAGIGAMLGAAFFGAVADRVGRRPIFIATVLCFSIATGFMYWTPEGNWIYLTFFRFFVGFGLGGLYSVDLPLVQEFVPSRHRGRISGIITSCVPIGTMLGSVLAAFLSQIVGWRGLFLIGLIPALLTLLIRAWVPESPRWLVSRGRYKEAENAILWAIGEKRRFNEKVEAGADAAVKVEVHEIDPKARFTDLFKYPRSLLVSWITNLGQQVAYYGFTLWGPTILTLVLNIPAAQAAKLFISVTLCGFVGRLFWSFCSDWLGRRISGLLIGIGGCTFTILAGLNYNTFYGSVSMIWVFMIIAYFFVDGGFAIVGPYGSEVWPRHLRATGMGSAYGFGGLGKIIGPIALAFFAGSSNIVSPKATIDAIVPAFTFMGAFALLTGITYLFGIETRKKSIEEIDAILQEGKGVA</sequence>
<evidence type="ECO:0000313" key="9">
    <source>
        <dbReference type="Proteomes" id="UP000006556"/>
    </source>
</evidence>
<dbReference type="Pfam" id="PF00083">
    <property type="entry name" value="Sugar_tr"/>
    <property type="match status" value="1"/>
</dbReference>
<dbReference type="Gene3D" id="1.20.1250.20">
    <property type="entry name" value="MFS general substrate transporter like domains"/>
    <property type="match status" value="1"/>
</dbReference>
<evidence type="ECO:0000256" key="3">
    <source>
        <dbReference type="ARBA" id="ARBA00022692"/>
    </source>
</evidence>
<evidence type="ECO:0000256" key="2">
    <source>
        <dbReference type="ARBA" id="ARBA00022448"/>
    </source>
</evidence>
<dbReference type="PROSITE" id="PS50850">
    <property type="entry name" value="MFS"/>
    <property type="match status" value="1"/>
</dbReference>
<dbReference type="PANTHER" id="PTHR23508">
    <property type="entry name" value="CARBOXYLIC ACID TRANSPORTER PROTEIN HOMOLOG"/>
    <property type="match status" value="1"/>
</dbReference>
<dbReference type="STRING" id="370438.PTH_2893"/>
<dbReference type="PANTHER" id="PTHR23508:SF10">
    <property type="entry name" value="CARBOXYLIC ACID TRANSPORTER PROTEIN HOMOLOG"/>
    <property type="match status" value="1"/>
</dbReference>
<reference evidence="9" key="1">
    <citation type="journal article" date="2008" name="Genome Res.">
        <title>The genome of Pelotomaculum thermopropionicum reveals niche-associated evolution in anaerobic microbiota.</title>
        <authorList>
            <person name="Kosaka T."/>
            <person name="Kato S."/>
            <person name="Shimoyama T."/>
            <person name="Ishii S."/>
            <person name="Abe T."/>
            <person name="Watanabe K."/>
        </authorList>
    </citation>
    <scope>NUCLEOTIDE SEQUENCE [LARGE SCALE GENOMIC DNA]</scope>
    <source>
        <strain evidence="9">DSM 13744 / JCM 10971 / SI</strain>
    </source>
</reference>
<dbReference type="InterPro" id="IPR036259">
    <property type="entry name" value="MFS_trans_sf"/>
</dbReference>
<keyword evidence="4 6" id="KW-1133">Transmembrane helix</keyword>
<proteinExistence type="predicted"/>
<dbReference type="InterPro" id="IPR005828">
    <property type="entry name" value="MFS_sugar_transport-like"/>
</dbReference>
<dbReference type="CDD" id="cd17316">
    <property type="entry name" value="MFS_SV2_like"/>
    <property type="match status" value="1"/>
</dbReference>
<evidence type="ECO:0000256" key="6">
    <source>
        <dbReference type="SAM" id="Phobius"/>
    </source>
</evidence>
<feature type="transmembrane region" description="Helical" evidence="6">
    <location>
        <begin position="150"/>
        <end position="172"/>
    </location>
</feature>
<feature type="transmembrane region" description="Helical" evidence="6">
    <location>
        <begin position="113"/>
        <end position="138"/>
    </location>
</feature>
<dbReference type="Proteomes" id="UP000006556">
    <property type="component" value="Chromosome"/>
</dbReference>
<comment type="subcellular location">
    <subcellularLocation>
        <location evidence="1">Cell membrane</location>
        <topology evidence="1">Multi-pass membrane protein</topology>
    </subcellularLocation>
</comment>
<dbReference type="PROSITE" id="PS00217">
    <property type="entry name" value="SUGAR_TRANSPORT_2"/>
    <property type="match status" value="1"/>
</dbReference>
<protein>
    <submittedName>
        <fullName evidence="8">Hypothetical transporter</fullName>
    </submittedName>
</protein>
<dbReference type="GO" id="GO:0005886">
    <property type="term" value="C:plasma membrane"/>
    <property type="evidence" value="ECO:0007669"/>
    <property type="project" value="UniProtKB-SubCell"/>
</dbReference>
<feature type="transmembrane region" description="Helical" evidence="6">
    <location>
        <begin position="397"/>
        <end position="418"/>
    </location>
</feature>
<dbReference type="HOGENOM" id="CLU_001265_46_6_9"/>
<dbReference type="KEGG" id="pth:PTH_2893"/>
<feature type="transmembrane region" description="Helical" evidence="6">
    <location>
        <begin position="21"/>
        <end position="50"/>
    </location>
</feature>
<keyword evidence="9" id="KW-1185">Reference proteome</keyword>